<feature type="region of interest" description="Disordered" evidence="1">
    <location>
        <begin position="49"/>
        <end position="73"/>
    </location>
</feature>
<dbReference type="InParanoid" id="G8ZTH6"/>
<name>G8ZTH6_TORDE</name>
<dbReference type="FunCoup" id="G8ZTH6">
    <property type="interactions" value="47"/>
</dbReference>
<evidence type="ECO:0000256" key="1">
    <source>
        <dbReference type="SAM" id="MobiDB-lite"/>
    </source>
</evidence>
<dbReference type="eggNOG" id="ENOG502SCD0">
    <property type="taxonomic scope" value="Eukaryota"/>
</dbReference>
<dbReference type="KEGG" id="tdl:TDEL_0D03360"/>
<gene>
    <name evidence="2" type="primary">TDEL0D03360</name>
    <name evidence="2" type="ORF">TDEL_0D03360</name>
</gene>
<dbReference type="EMBL" id="HE616745">
    <property type="protein sequence ID" value="CCE91920.1"/>
    <property type="molecule type" value="Genomic_DNA"/>
</dbReference>
<dbReference type="RefSeq" id="XP_003681131.1">
    <property type="nucleotide sequence ID" value="XM_003681083.1"/>
</dbReference>
<evidence type="ECO:0000313" key="3">
    <source>
        <dbReference type="Proteomes" id="UP000005627"/>
    </source>
</evidence>
<dbReference type="HOGENOM" id="CLU_1469345_0_0_1"/>
<proteinExistence type="predicted"/>
<dbReference type="OrthoDB" id="4068551at2759"/>
<feature type="compositionally biased region" description="Polar residues" evidence="1">
    <location>
        <begin position="54"/>
        <end position="64"/>
    </location>
</feature>
<keyword evidence="3" id="KW-1185">Reference proteome</keyword>
<reference evidence="2 3" key="1">
    <citation type="journal article" date="2011" name="Proc. Natl. Acad. Sci. U.S.A.">
        <title>Evolutionary erosion of yeast sex chromosomes by mating-type switching accidents.</title>
        <authorList>
            <person name="Gordon J.L."/>
            <person name="Armisen D."/>
            <person name="Proux-Wera E."/>
            <person name="Oheigeartaigh S.S."/>
            <person name="Byrne K.P."/>
            <person name="Wolfe K.H."/>
        </authorList>
    </citation>
    <scope>NUCLEOTIDE SEQUENCE [LARGE SCALE GENOMIC DNA]</scope>
    <source>
        <strain evidence="3">ATCC 10662 / CBS 1146 / NBRC 0425 / NCYC 2629 / NRRL Y-866</strain>
    </source>
</reference>
<dbReference type="AlphaFoldDB" id="G8ZTH6"/>
<protein>
    <submittedName>
        <fullName evidence="2">Uncharacterized protein</fullName>
    </submittedName>
</protein>
<dbReference type="GeneID" id="11502354"/>
<dbReference type="Proteomes" id="UP000005627">
    <property type="component" value="Chromosome 4"/>
</dbReference>
<accession>G8ZTH6</accession>
<sequence length="178" mass="20242">MLRRTKANSKKRHSMFLDIRSSITAQGALDEEDKFDAYQGKNKSADTLPLDDFASTSSTMNSTKKPQRKGKLKRSSVILDNTLVRDYNLAIRHFEKLDTRTMQASHSNKSIASTGSTVSSLFSSTSTTSIRDLLYDAMEKEYEEDCQIIDKSHNMNFDCRLRADGTSSRYIRTNLDFE</sequence>
<evidence type="ECO:0000313" key="2">
    <source>
        <dbReference type="EMBL" id="CCE91920.1"/>
    </source>
</evidence>
<organism evidence="2 3">
    <name type="scientific">Torulaspora delbrueckii</name>
    <name type="common">Yeast</name>
    <name type="synonym">Candida colliculosa</name>
    <dbReference type="NCBI Taxonomy" id="4950"/>
    <lineage>
        <taxon>Eukaryota</taxon>
        <taxon>Fungi</taxon>
        <taxon>Dikarya</taxon>
        <taxon>Ascomycota</taxon>
        <taxon>Saccharomycotina</taxon>
        <taxon>Saccharomycetes</taxon>
        <taxon>Saccharomycetales</taxon>
        <taxon>Saccharomycetaceae</taxon>
        <taxon>Torulaspora</taxon>
    </lineage>
</organism>